<keyword evidence="1" id="KW-0863">Zinc-finger</keyword>
<dbReference type="Proteomes" id="UP000059188">
    <property type="component" value="Unassembled WGS sequence"/>
</dbReference>
<dbReference type="InterPro" id="IPR047134">
    <property type="entry name" value="RNF4"/>
</dbReference>
<feature type="domain" description="RING-type" evidence="3">
    <location>
        <begin position="189"/>
        <end position="227"/>
    </location>
</feature>
<feature type="region of interest" description="Disordered" evidence="2">
    <location>
        <begin position="99"/>
        <end position="175"/>
    </location>
</feature>
<accession>A0A0B7F2T8</accession>
<dbReference type="GO" id="GO:0008270">
    <property type="term" value="F:zinc ion binding"/>
    <property type="evidence" value="ECO:0007669"/>
    <property type="project" value="UniProtKB-KW"/>
</dbReference>
<sequence length="362" mass="39306">MSDDEYYGDDDVFTSDVLDNIPALNQPSSPISPASTLPNLPVQQPPLSTSTSIPGSNVNNPIVIVSANDSAQAPVPQITTPEPARGTNSRFSTIMSALRSGSTQRPSSGGLFGPPTGLLQPSKGKARTTGGFQLSTPQSSVAGPSRLPSQASPSTGTKRRRESSSAQEGALESEVRADTWSVMEEELTCAICYDIYVAPQITNCGHSACAPCLKIWLSRNHSCPVCRSYVNPTIKLATNRLASSMVDRLMIEAKKHTLPGWCPGGTKEAEWRKRKRLWVAEEARDATAAVQALNRTNTGVAAHVVARPASRPVIQPRIHPPQPLFLDDEDEDEDGDDDDDDYYIYGLGYDYDLDYDQYDQYD</sequence>
<feature type="compositionally biased region" description="Acidic residues" evidence="2">
    <location>
        <begin position="326"/>
        <end position="342"/>
    </location>
</feature>
<dbReference type="Gene3D" id="3.30.40.10">
    <property type="entry name" value="Zinc/RING finger domain, C3HC4 (zinc finger)"/>
    <property type="match status" value="1"/>
</dbReference>
<dbReference type="AlphaFoldDB" id="A0A0B7F2T8"/>
<feature type="compositionally biased region" description="Polar residues" evidence="2">
    <location>
        <begin position="23"/>
        <end position="55"/>
    </location>
</feature>
<feature type="compositionally biased region" description="Polar residues" evidence="2">
    <location>
        <begin position="130"/>
        <end position="156"/>
    </location>
</feature>
<dbReference type="SUPFAM" id="SSF57850">
    <property type="entry name" value="RING/U-box"/>
    <property type="match status" value="1"/>
</dbReference>
<dbReference type="PANTHER" id="PTHR23041">
    <property type="entry name" value="RING FINGER DOMAIN-CONTAINING"/>
    <property type="match status" value="1"/>
</dbReference>
<dbReference type="OrthoDB" id="6105938at2759"/>
<dbReference type="PANTHER" id="PTHR23041:SF78">
    <property type="entry name" value="E3 UBIQUITIN-PROTEIN LIGASE RNF4"/>
    <property type="match status" value="1"/>
</dbReference>
<dbReference type="InterPro" id="IPR001841">
    <property type="entry name" value="Znf_RING"/>
</dbReference>
<dbReference type="EMBL" id="LN679100">
    <property type="protein sequence ID" value="CEL52381.1"/>
    <property type="molecule type" value="Genomic_DNA"/>
</dbReference>
<evidence type="ECO:0000256" key="1">
    <source>
        <dbReference type="PROSITE-ProRule" id="PRU00175"/>
    </source>
</evidence>
<dbReference type="STRING" id="1108050.A0A0B7F2T8"/>
<reference evidence="4 5" key="1">
    <citation type="submission" date="2014-11" db="EMBL/GenBank/DDBJ databases">
        <authorList>
            <person name="Wibberg Daniel"/>
        </authorList>
    </citation>
    <scope>NUCLEOTIDE SEQUENCE [LARGE SCALE GENOMIC DNA]</scope>
    <source>
        <strain evidence="4">Rhizoctonia solani AG1-IB 7/3/14</strain>
    </source>
</reference>
<evidence type="ECO:0000313" key="5">
    <source>
        <dbReference type="Proteomes" id="UP000059188"/>
    </source>
</evidence>
<evidence type="ECO:0000256" key="2">
    <source>
        <dbReference type="SAM" id="MobiDB-lite"/>
    </source>
</evidence>
<proteinExistence type="predicted"/>
<evidence type="ECO:0000313" key="4">
    <source>
        <dbReference type="EMBL" id="CEL52381.1"/>
    </source>
</evidence>
<keyword evidence="1" id="KW-0479">Metal-binding</keyword>
<name>A0A0B7F2T8_THACB</name>
<dbReference type="PROSITE" id="PS50089">
    <property type="entry name" value="ZF_RING_2"/>
    <property type="match status" value="1"/>
</dbReference>
<gene>
    <name evidence="4" type="ORF">RSOLAG1IB_00922</name>
</gene>
<protein>
    <submittedName>
        <fullName evidence="4">E3 ubiquitin-protein ligase RNF8</fullName>
    </submittedName>
</protein>
<dbReference type="Pfam" id="PF13923">
    <property type="entry name" value="zf-C3HC4_2"/>
    <property type="match status" value="1"/>
</dbReference>
<evidence type="ECO:0000259" key="3">
    <source>
        <dbReference type="PROSITE" id="PS50089"/>
    </source>
</evidence>
<organism evidence="4 5">
    <name type="scientific">Thanatephorus cucumeris (strain AG1-IB / isolate 7/3/14)</name>
    <name type="common">Lettuce bottom rot fungus</name>
    <name type="synonym">Rhizoctonia solani</name>
    <dbReference type="NCBI Taxonomy" id="1108050"/>
    <lineage>
        <taxon>Eukaryota</taxon>
        <taxon>Fungi</taxon>
        <taxon>Dikarya</taxon>
        <taxon>Basidiomycota</taxon>
        <taxon>Agaricomycotina</taxon>
        <taxon>Agaricomycetes</taxon>
        <taxon>Cantharellales</taxon>
        <taxon>Ceratobasidiaceae</taxon>
        <taxon>Rhizoctonia</taxon>
        <taxon>Rhizoctonia solani AG-1</taxon>
    </lineage>
</organism>
<dbReference type="SMART" id="SM00184">
    <property type="entry name" value="RING"/>
    <property type="match status" value="1"/>
</dbReference>
<feature type="region of interest" description="Disordered" evidence="2">
    <location>
        <begin position="18"/>
        <end position="55"/>
    </location>
</feature>
<dbReference type="InterPro" id="IPR013083">
    <property type="entry name" value="Znf_RING/FYVE/PHD"/>
</dbReference>
<keyword evidence="5" id="KW-1185">Reference proteome</keyword>
<feature type="region of interest" description="Disordered" evidence="2">
    <location>
        <begin position="311"/>
        <end position="342"/>
    </location>
</feature>
<keyword evidence="1" id="KW-0862">Zinc</keyword>